<dbReference type="VEuPathDB" id="VectorBase:ACHR014146"/>
<sequence>MSGYSSKMSNCSSTWSIRAMIFLNFGCAQLSASFAGGSSPGCCGKGESNQNETQSWLRLFRIRSRSTPCL</sequence>
<reference evidence="2" key="1">
    <citation type="submission" date="2013-03" db="EMBL/GenBank/DDBJ databases">
        <title>The Genome Sequence of Anopheles christyi ACHKN1017.</title>
        <authorList>
            <consortium name="The Broad Institute Genomics Platform"/>
            <person name="Neafsey D.E."/>
            <person name="Besansky N."/>
            <person name="Walker B."/>
            <person name="Young S.K."/>
            <person name="Zeng Q."/>
            <person name="Gargeya S."/>
            <person name="Fitzgerald M."/>
            <person name="Haas B."/>
            <person name="Abouelleil A."/>
            <person name="Allen A.W."/>
            <person name="Alvarado L."/>
            <person name="Arachchi H.M."/>
            <person name="Berlin A.M."/>
            <person name="Chapman S.B."/>
            <person name="Gainer-Dewar J."/>
            <person name="Goldberg J."/>
            <person name="Griggs A."/>
            <person name="Gujja S."/>
            <person name="Hansen M."/>
            <person name="Howarth C."/>
            <person name="Imamovic A."/>
            <person name="Ireland A."/>
            <person name="Larimer J."/>
            <person name="McCowan C."/>
            <person name="Murphy C."/>
            <person name="Pearson M."/>
            <person name="Poon T.W."/>
            <person name="Priest M."/>
            <person name="Roberts A."/>
            <person name="Saif S."/>
            <person name="Shea T."/>
            <person name="Sisk P."/>
            <person name="Sykes S."/>
            <person name="Wortman J."/>
            <person name="Nusbaum C."/>
            <person name="Birren B."/>
        </authorList>
    </citation>
    <scope>NUCLEOTIDE SEQUENCE [LARGE SCALE GENOMIC DNA]</scope>
    <source>
        <strain evidence="2">ACHKN1017</strain>
    </source>
</reference>
<dbReference type="EnsemblMetazoa" id="ACHR014146-RB">
    <property type="protein sequence ID" value="ACHR014146-PB"/>
    <property type="gene ID" value="ACHR014146"/>
</dbReference>
<protein>
    <submittedName>
        <fullName evidence="1">Uncharacterized protein</fullName>
    </submittedName>
</protein>
<reference evidence="1" key="2">
    <citation type="submission" date="2020-05" db="UniProtKB">
        <authorList>
            <consortium name="EnsemblMetazoa"/>
        </authorList>
    </citation>
    <scope>IDENTIFICATION</scope>
    <source>
        <strain evidence="1">ACHKN1017</strain>
    </source>
</reference>
<name>A0A182KI52_9DIPT</name>
<keyword evidence="2" id="KW-1185">Reference proteome</keyword>
<organism evidence="1 2">
    <name type="scientific">Anopheles christyi</name>
    <dbReference type="NCBI Taxonomy" id="43041"/>
    <lineage>
        <taxon>Eukaryota</taxon>
        <taxon>Metazoa</taxon>
        <taxon>Ecdysozoa</taxon>
        <taxon>Arthropoda</taxon>
        <taxon>Hexapoda</taxon>
        <taxon>Insecta</taxon>
        <taxon>Pterygota</taxon>
        <taxon>Neoptera</taxon>
        <taxon>Endopterygota</taxon>
        <taxon>Diptera</taxon>
        <taxon>Nematocera</taxon>
        <taxon>Culicoidea</taxon>
        <taxon>Culicidae</taxon>
        <taxon>Anophelinae</taxon>
        <taxon>Anopheles</taxon>
    </lineage>
</organism>
<evidence type="ECO:0000313" key="2">
    <source>
        <dbReference type="Proteomes" id="UP000075881"/>
    </source>
</evidence>
<proteinExistence type="predicted"/>
<dbReference type="Proteomes" id="UP000075881">
    <property type="component" value="Unassembled WGS sequence"/>
</dbReference>
<accession>A0A182KI52</accession>
<dbReference type="AlphaFoldDB" id="A0A182KI52"/>
<evidence type="ECO:0000313" key="1">
    <source>
        <dbReference type="EnsemblMetazoa" id="ACHR014146-PB"/>
    </source>
</evidence>